<reference evidence="3" key="1">
    <citation type="journal article" date="2019" name="Int. J. Syst. Evol. Microbiol.">
        <title>The Global Catalogue of Microorganisms (GCM) 10K type strain sequencing project: providing services to taxonomists for standard genome sequencing and annotation.</title>
        <authorList>
            <consortium name="The Broad Institute Genomics Platform"/>
            <consortium name="The Broad Institute Genome Sequencing Center for Infectious Disease"/>
            <person name="Wu L."/>
            <person name="Ma J."/>
        </authorList>
    </citation>
    <scope>NUCLEOTIDE SEQUENCE [LARGE SCALE GENOMIC DNA]</scope>
    <source>
        <strain evidence="3">CCUG 56331</strain>
    </source>
</reference>
<evidence type="ECO:0000313" key="3">
    <source>
        <dbReference type="Proteomes" id="UP001595978"/>
    </source>
</evidence>
<dbReference type="InterPro" id="IPR039564">
    <property type="entry name" value="Peptidase_C39-like"/>
</dbReference>
<gene>
    <name evidence="2" type="ORF">ACFPOH_12345</name>
</gene>
<organism evidence="2 3">
    <name type="scientific">Ureibacillus suwonensis</name>
    <dbReference type="NCBI Taxonomy" id="313007"/>
    <lineage>
        <taxon>Bacteria</taxon>
        <taxon>Bacillati</taxon>
        <taxon>Bacillota</taxon>
        <taxon>Bacilli</taxon>
        <taxon>Bacillales</taxon>
        <taxon>Caryophanaceae</taxon>
        <taxon>Ureibacillus</taxon>
    </lineage>
</organism>
<name>A0ABW0RFX7_9BACL</name>
<accession>A0ABW0RFX7</accession>
<dbReference type="RefSeq" id="WP_342468770.1">
    <property type="nucleotide sequence ID" value="NZ_JBHSNQ010000164.1"/>
</dbReference>
<dbReference type="Pfam" id="PF13529">
    <property type="entry name" value="Peptidase_C39_2"/>
    <property type="match status" value="1"/>
</dbReference>
<evidence type="ECO:0000259" key="1">
    <source>
        <dbReference type="Pfam" id="PF13529"/>
    </source>
</evidence>
<feature type="domain" description="Peptidase C39-like" evidence="1">
    <location>
        <begin position="7"/>
        <end position="137"/>
    </location>
</feature>
<dbReference type="Gene3D" id="3.90.70.10">
    <property type="entry name" value="Cysteine proteinases"/>
    <property type="match status" value="1"/>
</dbReference>
<dbReference type="Proteomes" id="UP001595978">
    <property type="component" value="Unassembled WGS sequence"/>
</dbReference>
<dbReference type="EMBL" id="JBHSNQ010000164">
    <property type="protein sequence ID" value="MFC5542495.1"/>
    <property type="molecule type" value="Genomic_DNA"/>
</dbReference>
<protein>
    <submittedName>
        <fullName evidence="2">C39 family peptidase</fullName>
    </submittedName>
</protein>
<comment type="caution">
    <text evidence="2">The sequence shown here is derived from an EMBL/GenBank/DDBJ whole genome shotgun (WGS) entry which is preliminary data.</text>
</comment>
<keyword evidence="3" id="KW-1185">Reference proteome</keyword>
<evidence type="ECO:0000313" key="2">
    <source>
        <dbReference type="EMBL" id="MFC5542495.1"/>
    </source>
</evidence>
<proteinExistence type="predicted"/>
<sequence>MKRRILNVQGHSQYHKEILPSYRNSACGPTTIYVILKYLLGIDYAKNVNDLYSLLGTTKIGLFRWRLIKNLQRYLGPEWIVQKCSLKEALRQIDEGRPAAAKFDKYFTFQWNSKPSFKYHWVPLIGYEIDDGELILIVHDNGGVNRDSQIRKVPYSKNSKVLSFVKIEPKIKQDTN</sequence>